<dbReference type="Gene3D" id="2.60.40.2370">
    <property type="entry name" value="NigD-like, C-terminal beta sandwich domain"/>
    <property type="match status" value="1"/>
</dbReference>
<evidence type="ECO:0000259" key="2">
    <source>
        <dbReference type="Pfam" id="PF12667"/>
    </source>
</evidence>
<dbReference type="InterPro" id="IPR024299">
    <property type="entry name" value="NigD-like_OB_dom"/>
</dbReference>
<protein>
    <recommendedName>
        <fullName evidence="6">NigD-like C-terminal beta sandwich domain-containing protein</fullName>
    </recommendedName>
</protein>
<gene>
    <name evidence="4" type="ORF">HMPREF9151_02009</name>
</gene>
<dbReference type="EMBL" id="AMEP01000115">
    <property type="protein sequence ID" value="EKX98340.1"/>
    <property type="molecule type" value="Genomic_DNA"/>
</dbReference>
<dbReference type="InterPro" id="IPR038143">
    <property type="entry name" value="NigD-like_C_dom_sf"/>
</dbReference>
<dbReference type="OrthoDB" id="1016751at2"/>
<comment type="caution">
    <text evidence="4">The sequence shown here is derived from an EMBL/GenBank/DDBJ whole genome shotgun (WGS) entry which is preliminary data.</text>
</comment>
<keyword evidence="1" id="KW-0732">Signal</keyword>
<accession>L1N4R3</accession>
<feature type="domain" description="NigD-like N-terminal OB" evidence="2">
    <location>
        <begin position="38"/>
        <end position="103"/>
    </location>
</feature>
<feature type="chain" id="PRO_5003954755" description="NigD-like C-terminal beta sandwich domain-containing protein" evidence="1">
    <location>
        <begin position="20"/>
        <end position="250"/>
    </location>
</feature>
<dbReference type="Gene3D" id="2.40.50.500">
    <property type="entry name" value="NigD-like N-terminal OB domain"/>
    <property type="match status" value="1"/>
</dbReference>
<feature type="domain" description="NigD-like C-terminal" evidence="3">
    <location>
        <begin position="113"/>
        <end position="224"/>
    </location>
</feature>
<dbReference type="InterPro" id="IPR038179">
    <property type="entry name" value="NigD-like_N_sf"/>
</dbReference>
<dbReference type="AlphaFoldDB" id="L1N4R3"/>
<dbReference type="RefSeq" id="WP_009163312.1">
    <property type="nucleotide sequence ID" value="NZ_KB291010.1"/>
</dbReference>
<keyword evidence="5" id="KW-1185">Reference proteome</keyword>
<reference evidence="4 5" key="1">
    <citation type="submission" date="2012-05" db="EMBL/GenBank/DDBJ databases">
        <authorList>
            <person name="Weinstock G."/>
            <person name="Sodergren E."/>
            <person name="Lobos E.A."/>
            <person name="Fulton L."/>
            <person name="Fulton R."/>
            <person name="Courtney L."/>
            <person name="Fronick C."/>
            <person name="O'Laughlin M."/>
            <person name="Godfrey J."/>
            <person name="Wilson R.M."/>
            <person name="Miner T."/>
            <person name="Farmer C."/>
            <person name="Delehaunty K."/>
            <person name="Cordes M."/>
            <person name="Minx P."/>
            <person name="Tomlinson C."/>
            <person name="Chen J."/>
            <person name="Wollam A."/>
            <person name="Pepin K.H."/>
            <person name="Bhonagiri V."/>
            <person name="Zhang X."/>
            <person name="Suruliraj S."/>
            <person name="Warren W."/>
            <person name="Mitreva M."/>
            <person name="Mardis E.R."/>
            <person name="Wilson R.K."/>
        </authorList>
    </citation>
    <scope>NUCLEOTIDE SEQUENCE [LARGE SCALE GENOMIC DNA]</scope>
    <source>
        <strain evidence="4 5">F0055</strain>
    </source>
</reference>
<dbReference type="Proteomes" id="UP000010433">
    <property type="component" value="Unassembled WGS sequence"/>
</dbReference>
<dbReference type="Pfam" id="PF17415">
    <property type="entry name" value="NigD_C"/>
    <property type="match status" value="1"/>
</dbReference>
<dbReference type="InterPro" id="IPR035376">
    <property type="entry name" value="NigD_C"/>
</dbReference>
<dbReference type="PROSITE" id="PS51257">
    <property type="entry name" value="PROKAR_LIPOPROTEIN"/>
    <property type="match status" value="1"/>
</dbReference>
<evidence type="ECO:0000256" key="1">
    <source>
        <dbReference type="SAM" id="SignalP"/>
    </source>
</evidence>
<dbReference type="STRING" id="1127699.HMPREF9151_02009"/>
<proteinExistence type="predicted"/>
<sequence length="250" mass="28232">MKKKTLWLAGLTVMVAALATQSCSNDEPDYSLSYPTALVTVKPNVNNTSFSMQLDDSTVLHPVNRKTSPFGTKEVRALVNYTVVDRPTLGKGINVNVNWIDSIRTKNMAPFLNEKKNVETYGDDPVEIVDDWVTIAEDGYLTLRFRTRWSHGITHFVNLVQVPNLVDNYIVRFYHNAQKDTNGRVGDGIVAFRLNNLPDTQGKTVWLTLEWNSYRGPKTVKFKYCTRKNTLTRGTNSAAMTAPVQITRID</sequence>
<feature type="signal peptide" evidence="1">
    <location>
        <begin position="1"/>
        <end position="19"/>
    </location>
</feature>
<evidence type="ECO:0000313" key="5">
    <source>
        <dbReference type="Proteomes" id="UP000010433"/>
    </source>
</evidence>
<dbReference type="Pfam" id="PF12667">
    <property type="entry name" value="NigD_N"/>
    <property type="match status" value="1"/>
</dbReference>
<organism evidence="4 5">
    <name type="scientific">Hoylesella saccharolytica F0055</name>
    <dbReference type="NCBI Taxonomy" id="1127699"/>
    <lineage>
        <taxon>Bacteria</taxon>
        <taxon>Pseudomonadati</taxon>
        <taxon>Bacteroidota</taxon>
        <taxon>Bacteroidia</taxon>
        <taxon>Bacteroidales</taxon>
        <taxon>Prevotellaceae</taxon>
        <taxon>Hoylesella</taxon>
    </lineage>
</organism>
<dbReference type="PATRIC" id="fig|1127699.3.peg.1840"/>
<evidence type="ECO:0000259" key="3">
    <source>
        <dbReference type="Pfam" id="PF17415"/>
    </source>
</evidence>
<evidence type="ECO:0008006" key="6">
    <source>
        <dbReference type="Google" id="ProtNLM"/>
    </source>
</evidence>
<evidence type="ECO:0000313" key="4">
    <source>
        <dbReference type="EMBL" id="EKX98340.1"/>
    </source>
</evidence>
<dbReference type="HOGENOM" id="CLU_097801_0_0_10"/>
<name>L1N4R3_9BACT</name>